<keyword evidence="3" id="KW-0812">Transmembrane</keyword>
<evidence type="ECO:0000256" key="3">
    <source>
        <dbReference type="ARBA" id="ARBA00022692"/>
    </source>
</evidence>
<evidence type="ECO:0000256" key="4">
    <source>
        <dbReference type="ARBA" id="ARBA00023136"/>
    </source>
</evidence>
<dbReference type="SUPFAM" id="SSF56954">
    <property type="entry name" value="Outer membrane efflux proteins (OEP)"/>
    <property type="match status" value="1"/>
</dbReference>
<proteinExistence type="predicted"/>
<comment type="caution">
    <text evidence="6">The sequence shown here is derived from an EMBL/GenBank/DDBJ whole genome shotgun (WGS) entry which is preliminary data.</text>
</comment>
<name>A0A4R9LVA1_9LEPT</name>
<evidence type="ECO:0000256" key="1">
    <source>
        <dbReference type="ARBA" id="ARBA00004442"/>
    </source>
</evidence>
<dbReference type="AlphaFoldDB" id="A0A4R9LVA1"/>
<evidence type="ECO:0000313" key="6">
    <source>
        <dbReference type="EMBL" id="TGN13353.1"/>
    </source>
</evidence>
<dbReference type="RefSeq" id="WP_135763077.1">
    <property type="nucleotide sequence ID" value="NZ_RQHV01000029.1"/>
</dbReference>
<reference evidence="6" key="1">
    <citation type="journal article" date="2019" name="PLoS Negl. Trop. Dis.">
        <title>Revisiting the worldwide diversity of Leptospira species in the environment.</title>
        <authorList>
            <person name="Vincent A.T."/>
            <person name="Schiettekatte O."/>
            <person name="Bourhy P."/>
            <person name="Veyrier F.J."/>
            <person name="Picardeau M."/>
        </authorList>
    </citation>
    <scope>NUCLEOTIDE SEQUENCE [LARGE SCALE GENOMIC DNA]</scope>
    <source>
        <strain evidence="6">201400974</strain>
    </source>
</reference>
<dbReference type="GO" id="GO:0015288">
    <property type="term" value="F:porin activity"/>
    <property type="evidence" value="ECO:0007669"/>
    <property type="project" value="TreeGrafter"/>
</dbReference>
<dbReference type="GO" id="GO:1990281">
    <property type="term" value="C:efflux pump complex"/>
    <property type="evidence" value="ECO:0007669"/>
    <property type="project" value="TreeGrafter"/>
</dbReference>
<dbReference type="GO" id="GO:0009279">
    <property type="term" value="C:cell outer membrane"/>
    <property type="evidence" value="ECO:0007669"/>
    <property type="project" value="UniProtKB-SubCell"/>
</dbReference>
<dbReference type="Proteomes" id="UP000298264">
    <property type="component" value="Unassembled WGS sequence"/>
</dbReference>
<dbReference type="PANTHER" id="PTHR30026">
    <property type="entry name" value="OUTER MEMBRANE PROTEIN TOLC"/>
    <property type="match status" value="1"/>
</dbReference>
<sequence length="455" mass="51356">MRRLYALYTFICIFISLPLFGENHRLGEILEILAKDHPESKSLAGLSHAHKSHSEASGILPDPKIGFAYRNYPTRNGYSLNDRSLDTPTMTGVELSVSQEFPYPGKLGTEKQISRIMEGEAGLSYLAGVNRLLGDLLVKLNRFKRLERKKQFNAKVVSLLNVQGAVAEGYYSSGNIPLTGVIKVSISKTEALERETEYATAYKDLIAQLEYFQIQDKITLTELSSLDLDSFLEENQKKIESLVSLRNSSVENAPEFRIAVAEEKRLNEQAKLTKYTIAPQTEVFFSYMKRRSQTFALDKGPLDYAPMDVTEYRGDLFSFGLNMRVPVWSALKWDSITGETEHLASAGRNSVDKIRAEITSELNRSIESLQGLSNQIQIIEKKLLPEMEKAVRASSTLYAPGKTNYQDTLIAQTEVLNTKIRLEEIKEKKGEMILNTLRLLSLIYEEPSLPTHTNH</sequence>
<comment type="subcellular location">
    <subcellularLocation>
        <location evidence="1">Cell outer membrane</location>
    </subcellularLocation>
</comment>
<evidence type="ECO:0000313" key="7">
    <source>
        <dbReference type="Proteomes" id="UP000298264"/>
    </source>
</evidence>
<keyword evidence="2" id="KW-1134">Transmembrane beta strand</keyword>
<keyword evidence="4" id="KW-0472">Membrane</keyword>
<dbReference type="Gene3D" id="1.20.1600.10">
    <property type="entry name" value="Outer membrane efflux proteins (OEP)"/>
    <property type="match status" value="1"/>
</dbReference>
<dbReference type="PANTHER" id="PTHR30026:SF20">
    <property type="entry name" value="OUTER MEMBRANE PROTEIN TOLC"/>
    <property type="match status" value="1"/>
</dbReference>
<dbReference type="GO" id="GO:0015562">
    <property type="term" value="F:efflux transmembrane transporter activity"/>
    <property type="evidence" value="ECO:0007669"/>
    <property type="project" value="InterPro"/>
</dbReference>
<evidence type="ECO:0000256" key="5">
    <source>
        <dbReference type="ARBA" id="ARBA00023237"/>
    </source>
</evidence>
<evidence type="ECO:0000256" key="2">
    <source>
        <dbReference type="ARBA" id="ARBA00022452"/>
    </source>
</evidence>
<dbReference type="InterPro" id="IPR051906">
    <property type="entry name" value="TolC-like"/>
</dbReference>
<dbReference type="OrthoDB" id="345598at2"/>
<keyword evidence="5" id="KW-0998">Cell outer membrane</keyword>
<protein>
    <submittedName>
        <fullName evidence="6">Transporter</fullName>
    </submittedName>
</protein>
<organism evidence="6 7">
    <name type="scientific">Leptospira ilyithenensis</name>
    <dbReference type="NCBI Taxonomy" id="2484901"/>
    <lineage>
        <taxon>Bacteria</taxon>
        <taxon>Pseudomonadati</taxon>
        <taxon>Spirochaetota</taxon>
        <taxon>Spirochaetia</taxon>
        <taxon>Leptospirales</taxon>
        <taxon>Leptospiraceae</taxon>
        <taxon>Leptospira</taxon>
    </lineage>
</organism>
<dbReference type="EMBL" id="RQHV01000029">
    <property type="protein sequence ID" value="TGN13353.1"/>
    <property type="molecule type" value="Genomic_DNA"/>
</dbReference>
<accession>A0A4R9LVA1</accession>
<gene>
    <name evidence="6" type="ORF">EHS11_03735</name>
</gene>
<keyword evidence="7" id="KW-1185">Reference proteome</keyword>